<organism evidence="2 3">
    <name type="scientific">Gilliamella bombicola</name>
    <dbReference type="NCBI Taxonomy" id="1798182"/>
    <lineage>
        <taxon>Bacteria</taxon>
        <taxon>Pseudomonadati</taxon>
        <taxon>Pseudomonadota</taxon>
        <taxon>Gammaproteobacteria</taxon>
        <taxon>Orbales</taxon>
        <taxon>Orbaceae</taxon>
        <taxon>Gilliamella</taxon>
    </lineage>
</organism>
<dbReference type="GO" id="GO:0005737">
    <property type="term" value="C:cytoplasm"/>
    <property type="evidence" value="ECO:0007669"/>
    <property type="project" value="TreeGrafter"/>
</dbReference>
<name>A0A1C4DSA8_9GAMM</name>
<dbReference type="SUPFAM" id="SSF56281">
    <property type="entry name" value="Metallo-hydrolase/oxidoreductase"/>
    <property type="match status" value="1"/>
</dbReference>
<dbReference type="PANTHER" id="PTHR15032:SF4">
    <property type="entry name" value="N-ACYL-PHOSPHATIDYLETHANOLAMINE-HYDROLYZING PHOSPHOLIPASE D"/>
    <property type="match status" value="1"/>
</dbReference>
<dbReference type="Proteomes" id="UP000199670">
    <property type="component" value="Unassembled WGS sequence"/>
</dbReference>
<dbReference type="AlphaFoldDB" id="A0A1C4DSA8"/>
<dbReference type="STRING" id="1798182.GA0061081_12210"/>
<proteinExistence type="predicted"/>
<reference evidence="3" key="1">
    <citation type="submission" date="2016-08" db="EMBL/GenBank/DDBJ databases">
        <authorList>
            <person name="Varghese N."/>
            <person name="Submissions Spin"/>
        </authorList>
    </citation>
    <scope>NUCLEOTIDE SEQUENCE [LARGE SCALE GENOMIC DNA]</scope>
    <source>
        <strain evidence="3">R-53248</strain>
    </source>
</reference>
<keyword evidence="3" id="KW-1185">Reference proteome</keyword>
<sequence>MTKLKQDLTTKKTRQTAKGFRYNGSFKIKIGEFIRWRLTRRVLPPKAGYYAFNQSWFEPIDLNLPDDRVWWIGHSTTLIRLSGKMILTDPIFFKRASPSQWIGPKRRTPPALSIKQLPQIDFIVISHNHYDHLNYHSIHQLLARFPNIVVMVPLGLKRTLLKWGAKHVIELDWWDCVTIDGLRFSATPAIHWSNRSLFDVNKSLWCGWVIQSNIDNQNQSKTVYFMGDTCYSSELKEIAKHFPSIDLALIPIGAYAPRWYMQSQHIDPQQAVQLYDELNCHCAIAIHWGAFELADESLDDPPQLLHAHKAERCFNLIKIGGSQAINRIDSRVK</sequence>
<evidence type="ECO:0000259" key="1">
    <source>
        <dbReference type="Pfam" id="PF12706"/>
    </source>
</evidence>
<dbReference type="InterPro" id="IPR036866">
    <property type="entry name" value="RibonucZ/Hydroxyglut_hydro"/>
</dbReference>
<protein>
    <submittedName>
        <fullName evidence="2">L-ascorbate metabolism protein UlaG, beta-lactamase superfamily</fullName>
    </submittedName>
</protein>
<feature type="domain" description="Metallo-beta-lactamase" evidence="1">
    <location>
        <begin position="86"/>
        <end position="288"/>
    </location>
</feature>
<dbReference type="OrthoDB" id="9805728at2"/>
<dbReference type="Pfam" id="PF12706">
    <property type="entry name" value="Lactamase_B_2"/>
    <property type="match status" value="1"/>
</dbReference>
<dbReference type="InterPro" id="IPR001279">
    <property type="entry name" value="Metallo-B-lactamas"/>
</dbReference>
<dbReference type="PANTHER" id="PTHR15032">
    <property type="entry name" value="N-ACYL-PHOSPHATIDYLETHANOLAMINE-HYDROLYZING PHOSPHOLIPASE D"/>
    <property type="match status" value="1"/>
</dbReference>
<gene>
    <name evidence="2" type="ORF">GA0061081_12210</name>
</gene>
<dbReference type="Gene3D" id="3.60.15.10">
    <property type="entry name" value="Ribonuclease Z/Hydroxyacylglutathione hydrolase-like"/>
    <property type="match status" value="1"/>
</dbReference>
<dbReference type="EMBL" id="FMAQ01000022">
    <property type="protein sequence ID" value="SCC34125.1"/>
    <property type="molecule type" value="Genomic_DNA"/>
</dbReference>
<dbReference type="RefSeq" id="WP_091350888.1">
    <property type="nucleotide sequence ID" value="NZ_FMAQ01000022.1"/>
</dbReference>
<evidence type="ECO:0000313" key="3">
    <source>
        <dbReference type="Proteomes" id="UP000199670"/>
    </source>
</evidence>
<accession>A0A1C4DSA8</accession>
<evidence type="ECO:0000313" key="2">
    <source>
        <dbReference type="EMBL" id="SCC34125.1"/>
    </source>
</evidence>